<dbReference type="SUPFAM" id="SSF55073">
    <property type="entry name" value="Nucleotide cyclase"/>
    <property type="match status" value="1"/>
</dbReference>
<name>A0A7U6JHP6_9GAMM</name>
<dbReference type="InterPro" id="IPR029787">
    <property type="entry name" value="Nucleotide_cyclase"/>
</dbReference>
<dbReference type="OrthoDB" id="5751511at2"/>
<dbReference type="RefSeq" id="WP_041066148.1">
    <property type="nucleotide sequence ID" value="NZ_AP012273.1"/>
</dbReference>
<dbReference type="Gene3D" id="3.30.70.1230">
    <property type="entry name" value="Nucleotide cyclase"/>
    <property type="match status" value="1"/>
</dbReference>
<organism evidence="1 2">
    <name type="scientific">Thiolapillus brandeum</name>
    <dbReference type="NCBI Taxonomy" id="1076588"/>
    <lineage>
        <taxon>Bacteria</taxon>
        <taxon>Pseudomonadati</taxon>
        <taxon>Pseudomonadota</taxon>
        <taxon>Gammaproteobacteria</taxon>
        <taxon>Chromatiales</taxon>
        <taxon>Sedimenticolaceae</taxon>
        <taxon>Thiolapillus</taxon>
    </lineage>
</organism>
<protein>
    <recommendedName>
        <fullName evidence="3">Guanylate cyclase domain-containing protein</fullName>
    </recommendedName>
</protein>
<accession>A0A7U6JHP6</accession>
<evidence type="ECO:0000313" key="2">
    <source>
        <dbReference type="Proteomes" id="UP000031631"/>
    </source>
</evidence>
<gene>
    <name evidence="1" type="ORF">TBH_C0983</name>
</gene>
<reference evidence="1 2" key="1">
    <citation type="journal article" date="2014" name="PLoS ONE">
        <title>Physiological and genomic features of a novel sulfur-oxidizing gammaproteobacterium belonging to a previously uncultivated symbiotic lineage isolated from a hydrothermal vent.</title>
        <authorList>
            <person name="Nunoura T."/>
            <person name="Takaki Y."/>
            <person name="Kazama H."/>
            <person name="Kakuta J."/>
            <person name="Shimamura S."/>
            <person name="Makita H."/>
            <person name="Hirai M."/>
            <person name="Miyazaki M."/>
            <person name="Takai K."/>
        </authorList>
    </citation>
    <scope>NUCLEOTIDE SEQUENCE [LARGE SCALE GENOMIC DNA]</scope>
    <source>
        <strain evidence="1 2">Hiromi1</strain>
    </source>
</reference>
<dbReference type="EMBL" id="AP012273">
    <property type="protein sequence ID" value="BAO43913.1"/>
    <property type="molecule type" value="Genomic_DNA"/>
</dbReference>
<dbReference type="KEGG" id="tbn:TBH_C0983"/>
<keyword evidence="2" id="KW-1185">Reference proteome</keyword>
<dbReference type="Proteomes" id="UP000031631">
    <property type="component" value="Chromosome"/>
</dbReference>
<dbReference type="AlphaFoldDB" id="A0A7U6JHP6"/>
<proteinExistence type="predicted"/>
<evidence type="ECO:0000313" key="1">
    <source>
        <dbReference type="EMBL" id="BAO43913.1"/>
    </source>
</evidence>
<sequence>MALIGNSSIRSTAALLQDELTVPKRKSLRLDTFPRGMDNVRIDVDLDPALNDAIGRLVMSSMVRRLRDLRLLDSSNPLTEDLEAVDRFREVFVPLSLSVAQQARQSSRREVYQLFVLAVIKRIYLAVDRHLKEYRDGLDEAPLLGALTTTESVSRHEKLWRFGRHQAELRYEVSREAVKLVHSLELVGRKQRKSILALSWPVAEDMLFNPLLQLGKLDEESTFIEIYPFMLIKPEIFRRFETVILDVLCHWLPDCPVRRLTTSTDSDLNDLQLRRDEGEFPGYAQVESYLRAVMSDTEYQRGETNWLDNPGNLTWLMGGNGERKGPGFWDKKRWREFQVNLLQELEKALNREGLLDMLFASALLPELYRDLGRKGSLRLLFEYLAGGRSRKELLSILQQFKEITNLELYMDRMEAAYKQLGQAAGVSQRREWLIQVVEGYASLRRDLKLSWEMYRAMDLIRLPSRADELELSRANRLLQEFHLGSQAQKNEILGHVIIKADLRGSTELTASMIREGLNPASYFSQNLFDPINKLLEKYGAEKVFVEGDAVILMLLEYASPPSPAVARACALAYDIIDEVLGRNSESRHLGLPELELGIGISYVDEAPCYLFDAGRKITISPAINRADRLSSCTHRDLDLFGRSAVRGVEVIRHLKTANKVSGDAEFCRYNVNGIELDAAAFEHLNGELVLKKVKAKSLGKKDGDRYYVGRFPDAAGKTRWQVLRQSKMKVWDGKKLQPSKKSGRSFYELMTDPEILNRTREKLSGR</sequence>
<evidence type="ECO:0008006" key="3">
    <source>
        <dbReference type="Google" id="ProtNLM"/>
    </source>
</evidence>